<evidence type="ECO:0000256" key="13">
    <source>
        <dbReference type="HAMAP-Rule" id="MF_00041"/>
    </source>
</evidence>
<dbReference type="Pfam" id="PF09190">
    <property type="entry name" value="DALR_2"/>
    <property type="match status" value="1"/>
</dbReference>
<feature type="binding site" evidence="13">
    <location>
        <position position="243"/>
    </location>
    <ligand>
        <name>Zn(2+)</name>
        <dbReference type="ChEBI" id="CHEBI:29105"/>
    </ligand>
</feature>
<sequence>MQVFNTLTREKENFQPYDPNIVTMYVCGVTVYGPVHLGHARTAIAYDMIRGVLEVFKGYKVIHVQNITDVGHIVGDVDTGEDKIQRKANLEQKHPMAIVDEYIQNMWSGYDALKIARPTIAPRATGHIIEIIDAIKELIAKGFAYEVEGDVYFDVLTRESYGILSGNAVDMLAAGARIEVNGRKRNPGDFALWKKAEPNHIMQWSSPWGKGYPGWHIECSVMSLKYLGKIDIHGGAVELCFPHHENEIAQSEALVGERVVQYWLHSGVLQINGQKMAKSLGNYITIEEALKKHSAESLRFFILSNHYSAMVNMSDDSLASAKAALKRINNYLFNLHSRTGKVFNQLLHIRLHEWISCFEAELENDFDTPNAIAHLFNFLRDTNHEIIRGNYNEVNFREIWEYFSKINQVFKCFDMRQDLNVQADKGVQASSIEALVLKRAELRKNKSWAEADAVKNELSQMGVTLFDNRDGSTTYKLACTD</sequence>
<dbReference type="Gene3D" id="3.40.50.620">
    <property type="entry name" value="HUPs"/>
    <property type="match status" value="1"/>
</dbReference>
<evidence type="ECO:0000256" key="8">
    <source>
        <dbReference type="ARBA" id="ARBA00022833"/>
    </source>
</evidence>
<feature type="binding site" evidence="13">
    <location>
        <position position="219"/>
    </location>
    <ligand>
        <name>Zn(2+)</name>
        <dbReference type="ChEBI" id="CHEBI:29105"/>
    </ligand>
</feature>
<keyword evidence="6 13" id="KW-0479">Metal-binding</keyword>
<comment type="caution">
    <text evidence="16">The sequence shown here is derived from an EMBL/GenBank/DDBJ whole genome shotgun (WGS) entry which is preliminary data.</text>
</comment>
<comment type="catalytic activity">
    <reaction evidence="12 13">
        <text>tRNA(Cys) + L-cysteine + ATP = L-cysteinyl-tRNA(Cys) + AMP + diphosphate</text>
        <dbReference type="Rhea" id="RHEA:17773"/>
        <dbReference type="Rhea" id="RHEA-COMP:9661"/>
        <dbReference type="Rhea" id="RHEA-COMP:9679"/>
        <dbReference type="ChEBI" id="CHEBI:30616"/>
        <dbReference type="ChEBI" id="CHEBI:33019"/>
        <dbReference type="ChEBI" id="CHEBI:35235"/>
        <dbReference type="ChEBI" id="CHEBI:78442"/>
        <dbReference type="ChEBI" id="CHEBI:78517"/>
        <dbReference type="ChEBI" id="CHEBI:456215"/>
        <dbReference type="EC" id="6.1.1.16"/>
    </reaction>
</comment>
<dbReference type="CDD" id="cd00672">
    <property type="entry name" value="CysRS_core"/>
    <property type="match status" value="1"/>
</dbReference>
<evidence type="ECO:0000313" key="16">
    <source>
        <dbReference type="EMBL" id="MDT3427766.1"/>
    </source>
</evidence>
<keyword evidence="11 13" id="KW-0030">Aminoacyl-tRNA synthetase</keyword>
<dbReference type="InterPro" id="IPR009080">
    <property type="entry name" value="tRNAsynth_Ia_anticodon-bd"/>
</dbReference>
<evidence type="ECO:0000256" key="9">
    <source>
        <dbReference type="ARBA" id="ARBA00022840"/>
    </source>
</evidence>
<keyword evidence="8 13" id="KW-0862">Zinc</keyword>
<evidence type="ECO:0000256" key="1">
    <source>
        <dbReference type="ARBA" id="ARBA00004496"/>
    </source>
</evidence>
<feature type="binding site" evidence="13">
    <location>
        <position position="27"/>
    </location>
    <ligand>
        <name>Zn(2+)</name>
        <dbReference type="ChEBI" id="CHEBI:29105"/>
    </ligand>
</feature>
<comment type="cofactor">
    <cofactor evidence="13">
        <name>Zn(2+)</name>
        <dbReference type="ChEBI" id="CHEBI:29105"/>
    </cofactor>
    <text evidence="13">Binds 1 zinc ion per subunit.</text>
</comment>
<reference evidence="16 17" key="1">
    <citation type="submission" date="2023-07" db="EMBL/GenBank/DDBJ databases">
        <title>Genomic Encyclopedia of Type Strains, Phase IV (KMG-IV): sequencing the most valuable type-strain genomes for metagenomic binning, comparative biology and taxonomic classification.</title>
        <authorList>
            <person name="Goeker M."/>
        </authorList>
    </citation>
    <scope>NUCLEOTIDE SEQUENCE [LARGE SCALE GENOMIC DNA]</scope>
    <source>
        <strain evidence="16 17">T98</strain>
    </source>
</reference>
<dbReference type="InterPro" id="IPR015273">
    <property type="entry name" value="Cys-tRNA-synt_Ia_DALR"/>
</dbReference>
<dbReference type="EC" id="6.1.1.16" evidence="13"/>
<dbReference type="Gene3D" id="1.20.120.1910">
    <property type="entry name" value="Cysteine-tRNA ligase, C-terminal anti-codon recognition domain"/>
    <property type="match status" value="1"/>
</dbReference>
<evidence type="ECO:0000256" key="2">
    <source>
        <dbReference type="ARBA" id="ARBA00005594"/>
    </source>
</evidence>
<keyword evidence="9 13" id="KW-0067">ATP-binding</keyword>
<evidence type="ECO:0000313" key="17">
    <source>
        <dbReference type="Proteomes" id="UP001248709"/>
    </source>
</evidence>
<name>A0ABU3HAB4_9BACL</name>
<dbReference type="Pfam" id="PF01406">
    <property type="entry name" value="tRNA-synt_1e"/>
    <property type="match status" value="1"/>
</dbReference>
<dbReference type="HAMAP" id="MF_00041">
    <property type="entry name" value="Cys_tRNA_synth"/>
    <property type="match status" value="1"/>
</dbReference>
<dbReference type="SUPFAM" id="SSF52374">
    <property type="entry name" value="Nucleotidylyl transferase"/>
    <property type="match status" value="1"/>
</dbReference>
<protein>
    <recommendedName>
        <fullName evidence="13">Cysteine--tRNA ligase</fullName>
        <ecNumber evidence="13">6.1.1.16</ecNumber>
    </recommendedName>
    <alternativeName>
        <fullName evidence="13">Cysteinyl-tRNA synthetase</fullName>
        <shortName evidence="13">CysRS</shortName>
    </alternativeName>
</protein>
<dbReference type="PRINTS" id="PR00983">
    <property type="entry name" value="TRNASYNTHCYS"/>
</dbReference>
<evidence type="ECO:0000259" key="15">
    <source>
        <dbReference type="Pfam" id="PF09190"/>
    </source>
</evidence>
<evidence type="ECO:0000256" key="7">
    <source>
        <dbReference type="ARBA" id="ARBA00022741"/>
    </source>
</evidence>
<dbReference type="EMBL" id="JAUSUY010000014">
    <property type="protein sequence ID" value="MDT3427766.1"/>
    <property type="molecule type" value="Genomic_DNA"/>
</dbReference>
<keyword evidence="7 13" id="KW-0547">Nucleotide-binding</keyword>
<evidence type="ECO:0000256" key="3">
    <source>
        <dbReference type="ARBA" id="ARBA00011245"/>
    </source>
</evidence>
<comment type="subunit">
    <text evidence="3 13">Monomer.</text>
</comment>
<dbReference type="PANTHER" id="PTHR10890:SF3">
    <property type="entry name" value="CYSTEINE--TRNA LIGASE, CYTOPLASMIC"/>
    <property type="match status" value="1"/>
</dbReference>
<dbReference type="GO" id="GO:0004817">
    <property type="term" value="F:cysteine-tRNA ligase activity"/>
    <property type="evidence" value="ECO:0007669"/>
    <property type="project" value="UniProtKB-EC"/>
</dbReference>
<evidence type="ECO:0000256" key="10">
    <source>
        <dbReference type="ARBA" id="ARBA00022917"/>
    </source>
</evidence>
<evidence type="ECO:0000259" key="14">
    <source>
        <dbReference type="Pfam" id="PF01406"/>
    </source>
</evidence>
<evidence type="ECO:0000256" key="6">
    <source>
        <dbReference type="ARBA" id="ARBA00022723"/>
    </source>
</evidence>
<organism evidence="16 17">
    <name type="scientific">Paenibacillus forsythiae</name>
    <dbReference type="NCBI Taxonomy" id="365616"/>
    <lineage>
        <taxon>Bacteria</taxon>
        <taxon>Bacillati</taxon>
        <taxon>Bacillota</taxon>
        <taxon>Bacilli</taxon>
        <taxon>Bacillales</taxon>
        <taxon>Paenibacillaceae</taxon>
        <taxon>Paenibacillus</taxon>
    </lineage>
</organism>
<dbReference type="Proteomes" id="UP001248709">
    <property type="component" value="Unassembled WGS sequence"/>
</dbReference>
<dbReference type="RefSeq" id="WP_025697876.1">
    <property type="nucleotide sequence ID" value="NZ_JAUSUY010000014.1"/>
</dbReference>
<feature type="short sequence motif" description="'HIGH' region" evidence="13">
    <location>
        <begin position="29"/>
        <end position="39"/>
    </location>
</feature>
<dbReference type="InterPro" id="IPR024909">
    <property type="entry name" value="Cys-tRNA/MSH_ligase"/>
</dbReference>
<evidence type="ECO:0000256" key="5">
    <source>
        <dbReference type="ARBA" id="ARBA00022598"/>
    </source>
</evidence>
<gene>
    <name evidence="13" type="primary">cysS</name>
    <name evidence="16" type="ORF">J2Z22_003342</name>
</gene>
<evidence type="ECO:0000256" key="4">
    <source>
        <dbReference type="ARBA" id="ARBA00022490"/>
    </source>
</evidence>
<keyword evidence="4 13" id="KW-0963">Cytoplasm</keyword>
<dbReference type="SUPFAM" id="SSF47323">
    <property type="entry name" value="Anticodon-binding domain of a subclass of class I aminoacyl-tRNA synthetases"/>
    <property type="match status" value="1"/>
</dbReference>
<comment type="similarity">
    <text evidence="2 13">Belongs to the class-I aminoacyl-tRNA synthetase family.</text>
</comment>
<feature type="short sequence motif" description="'KMSKS' region" evidence="13">
    <location>
        <begin position="275"/>
        <end position="279"/>
    </location>
</feature>
<keyword evidence="5 13" id="KW-0436">Ligase</keyword>
<dbReference type="InterPro" id="IPR014729">
    <property type="entry name" value="Rossmann-like_a/b/a_fold"/>
</dbReference>
<feature type="domain" description="tRNA synthetases class I catalytic" evidence="14">
    <location>
        <begin position="14"/>
        <end position="322"/>
    </location>
</feature>
<dbReference type="PANTHER" id="PTHR10890">
    <property type="entry name" value="CYSTEINYL-TRNA SYNTHETASE"/>
    <property type="match status" value="1"/>
</dbReference>
<feature type="binding site" evidence="13">
    <location>
        <position position="278"/>
    </location>
    <ligand>
        <name>ATP</name>
        <dbReference type="ChEBI" id="CHEBI:30616"/>
    </ligand>
</feature>
<dbReference type="InterPro" id="IPR015803">
    <property type="entry name" value="Cys-tRNA-ligase"/>
</dbReference>
<evidence type="ECO:0000256" key="12">
    <source>
        <dbReference type="ARBA" id="ARBA00047398"/>
    </source>
</evidence>
<keyword evidence="17" id="KW-1185">Reference proteome</keyword>
<accession>A0ABU3HAB4</accession>
<keyword evidence="10 13" id="KW-0648">Protein biosynthesis</keyword>
<feature type="binding site" evidence="13">
    <location>
        <position position="247"/>
    </location>
    <ligand>
        <name>Zn(2+)</name>
        <dbReference type="ChEBI" id="CHEBI:29105"/>
    </ligand>
</feature>
<feature type="domain" description="Cysteinyl-tRNA synthetase class Ia DALR" evidence="15">
    <location>
        <begin position="358"/>
        <end position="410"/>
    </location>
</feature>
<proteinExistence type="inferred from homology"/>
<evidence type="ECO:0000256" key="11">
    <source>
        <dbReference type="ARBA" id="ARBA00023146"/>
    </source>
</evidence>
<dbReference type="NCBIfam" id="TIGR00435">
    <property type="entry name" value="cysS"/>
    <property type="match status" value="1"/>
</dbReference>
<comment type="subcellular location">
    <subcellularLocation>
        <location evidence="1 13">Cytoplasm</location>
    </subcellularLocation>
</comment>
<dbReference type="InterPro" id="IPR032678">
    <property type="entry name" value="tRNA-synt_1_cat_dom"/>
</dbReference>